<comment type="caution">
    <text evidence="3">The sequence shown here is derived from an EMBL/GenBank/DDBJ whole genome shotgun (WGS) entry which is preliminary data.</text>
</comment>
<dbReference type="AlphaFoldDB" id="A0A2S6A5Y3"/>
<dbReference type="SUPFAM" id="SSF54593">
    <property type="entry name" value="Glyoxalase/Bleomycin resistance protein/Dihydroxybiphenyl dioxygenase"/>
    <property type="match status" value="1"/>
</dbReference>
<dbReference type="PANTHER" id="PTHR43048">
    <property type="entry name" value="METHYLMALONYL-COA EPIMERASE"/>
    <property type="match status" value="1"/>
</dbReference>
<dbReference type="Gene3D" id="3.10.450.50">
    <property type="match status" value="1"/>
</dbReference>
<dbReference type="Gene3D" id="3.10.180.10">
    <property type="entry name" value="2,3-Dihydroxybiphenyl 1,2-Dioxygenase, domain 1"/>
    <property type="match status" value="1"/>
</dbReference>
<evidence type="ECO:0000313" key="3">
    <source>
        <dbReference type="EMBL" id="PPJ27788.1"/>
    </source>
</evidence>
<evidence type="ECO:0000259" key="2">
    <source>
        <dbReference type="PROSITE" id="PS51819"/>
    </source>
</evidence>
<name>A0A2S6A5Y3_9NOCA</name>
<proteinExistence type="predicted"/>
<accession>A0A2S6A5Y3</accession>
<keyword evidence="1" id="KW-0479">Metal-binding</keyword>
<feature type="domain" description="VOC" evidence="2">
    <location>
        <begin position="59"/>
        <end position="182"/>
    </location>
</feature>
<dbReference type="EMBL" id="PSZD01000009">
    <property type="protein sequence ID" value="PPJ27788.1"/>
    <property type="molecule type" value="Genomic_DNA"/>
</dbReference>
<dbReference type="GO" id="GO:0004493">
    <property type="term" value="F:methylmalonyl-CoA epimerase activity"/>
    <property type="evidence" value="ECO:0007669"/>
    <property type="project" value="TreeGrafter"/>
</dbReference>
<dbReference type="SUPFAM" id="SSF54427">
    <property type="entry name" value="NTF2-like"/>
    <property type="match status" value="1"/>
</dbReference>
<reference evidence="3 4" key="1">
    <citation type="submission" date="2018-02" db="EMBL/GenBank/DDBJ databases">
        <title>8 Nocardia nova and 1 Nocardia cyriacigeorgica strain used for evolution to TMP-SMX.</title>
        <authorList>
            <person name="Mehta H."/>
            <person name="Weng J."/>
            <person name="Shamoo Y."/>
        </authorList>
    </citation>
    <scope>NUCLEOTIDE SEQUENCE [LARGE SCALE GENOMIC DNA]</scope>
    <source>
        <strain evidence="3 4">BAA2227</strain>
    </source>
</reference>
<gene>
    <name evidence="3" type="ORF">C5F51_17115</name>
</gene>
<dbReference type="InterPro" id="IPR029068">
    <property type="entry name" value="Glyas_Bleomycin-R_OHBP_Dase"/>
</dbReference>
<dbReference type="Proteomes" id="UP000238356">
    <property type="component" value="Unassembled WGS sequence"/>
</dbReference>
<dbReference type="PROSITE" id="PS51819">
    <property type="entry name" value="VOC"/>
    <property type="match status" value="1"/>
</dbReference>
<dbReference type="PANTHER" id="PTHR43048:SF3">
    <property type="entry name" value="METHYLMALONYL-COA EPIMERASE, MITOCHONDRIAL"/>
    <property type="match status" value="1"/>
</dbReference>
<keyword evidence="4" id="KW-1185">Reference proteome</keyword>
<evidence type="ECO:0000313" key="4">
    <source>
        <dbReference type="Proteomes" id="UP000238356"/>
    </source>
</evidence>
<dbReference type="InterPro" id="IPR032710">
    <property type="entry name" value="NTF2-like_dom_sf"/>
</dbReference>
<sequence>MGAGPHTDKTYECAGVYRDTLTRTAAGWRITERVFDIHFELGRREEVLGAQRSPAPQQSFSFTKILVNDLEAQFSFYSTVFGRTEKTRYDFDDRADPLAEIIMTSADGTDQSLVLLHYKNRPAPAPGSAVIGFEVSGIDAVVQRVADAGGTVTEPPRLMTNIGIKVAFVEDPEGHVLEIFERI</sequence>
<dbReference type="Pfam" id="PF00903">
    <property type="entry name" value="Glyoxalase"/>
    <property type="match status" value="1"/>
</dbReference>
<evidence type="ECO:0000256" key="1">
    <source>
        <dbReference type="ARBA" id="ARBA00022723"/>
    </source>
</evidence>
<protein>
    <recommendedName>
        <fullName evidence="2">VOC domain-containing protein</fullName>
    </recommendedName>
</protein>
<dbReference type="GO" id="GO:0046872">
    <property type="term" value="F:metal ion binding"/>
    <property type="evidence" value="ECO:0007669"/>
    <property type="project" value="UniProtKB-KW"/>
</dbReference>
<dbReference type="InterPro" id="IPR004360">
    <property type="entry name" value="Glyas_Fos-R_dOase_dom"/>
</dbReference>
<dbReference type="InterPro" id="IPR051785">
    <property type="entry name" value="MMCE/EMCE_epimerase"/>
</dbReference>
<dbReference type="GO" id="GO:0046491">
    <property type="term" value="P:L-methylmalonyl-CoA metabolic process"/>
    <property type="evidence" value="ECO:0007669"/>
    <property type="project" value="TreeGrafter"/>
</dbReference>
<organism evidence="3 4">
    <name type="scientific">Nocardia nova</name>
    <dbReference type="NCBI Taxonomy" id="37330"/>
    <lineage>
        <taxon>Bacteria</taxon>
        <taxon>Bacillati</taxon>
        <taxon>Actinomycetota</taxon>
        <taxon>Actinomycetes</taxon>
        <taxon>Mycobacteriales</taxon>
        <taxon>Nocardiaceae</taxon>
        <taxon>Nocardia</taxon>
    </lineage>
</organism>
<dbReference type="InterPro" id="IPR037523">
    <property type="entry name" value="VOC_core"/>
</dbReference>